<sequence>MGGGVMRAATASKVAGVSGGVILRGLRGSPAVPPVEQALRKSAMPASAILSSSSSSSAARATVSDVPPIQMPAWEMDGWEDDLVMTDGEPLPRVVFAGAPSFDEAKEATIELKDALDKVYLSPHESSESGEVVAANQLSGLSLCSDPNSETKTCLIVDTGRGRPVPNHALKAFKFLSRSSEAQTVVASLATDLNVWNAVMQNPVLQDFMQANKNSWSPNSLYGYSPKNSVADPEFQEQVFPENVEKSSEGMETGDSENWFMSMLENFKVTVVELVSNLSSSFQNIFGFSSDVNENIKSTATDITLGASFMGLVTLVVMVVLLKRV</sequence>
<gene>
    <name evidence="2" type="ORF">L484_021134</name>
</gene>
<accession>W9R0S3</accession>
<keyword evidence="1" id="KW-0812">Transmembrane</keyword>
<evidence type="ECO:0000256" key="1">
    <source>
        <dbReference type="SAM" id="Phobius"/>
    </source>
</evidence>
<dbReference type="STRING" id="981085.W9R0S3"/>
<keyword evidence="1" id="KW-0472">Membrane</keyword>
<dbReference type="Proteomes" id="UP000030645">
    <property type="component" value="Unassembled WGS sequence"/>
</dbReference>
<dbReference type="EMBL" id="KE344017">
    <property type="protein sequence ID" value="EXB50907.1"/>
    <property type="molecule type" value="Genomic_DNA"/>
</dbReference>
<organism evidence="2 3">
    <name type="scientific">Morus notabilis</name>
    <dbReference type="NCBI Taxonomy" id="981085"/>
    <lineage>
        <taxon>Eukaryota</taxon>
        <taxon>Viridiplantae</taxon>
        <taxon>Streptophyta</taxon>
        <taxon>Embryophyta</taxon>
        <taxon>Tracheophyta</taxon>
        <taxon>Spermatophyta</taxon>
        <taxon>Magnoliopsida</taxon>
        <taxon>eudicotyledons</taxon>
        <taxon>Gunneridae</taxon>
        <taxon>Pentapetalae</taxon>
        <taxon>rosids</taxon>
        <taxon>fabids</taxon>
        <taxon>Rosales</taxon>
        <taxon>Moraceae</taxon>
        <taxon>Moreae</taxon>
        <taxon>Morus</taxon>
    </lineage>
</organism>
<keyword evidence="1" id="KW-1133">Transmembrane helix</keyword>
<feature type="transmembrane region" description="Helical" evidence="1">
    <location>
        <begin position="303"/>
        <end position="322"/>
    </location>
</feature>
<evidence type="ECO:0000313" key="3">
    <source>
        <dbReference type="Proteomes" id="UP000030645"/>
    </source>
</evidence>
<reference evidence="3" key="1">
    <citation type="submission" date="2013-01" db="EMBL/GenBank/DDBJ databases">
        <title>Draft Genome Sequence of a Mulberry Tree, Morus notabilis C.K. Schneid.</title>
        <authorList>
            <person name="He N."/>
            <person name="Zhao S."/>
        </authorList>
    </citation>
    <scope>NUCLEOTIDE SEQUENCE</scope>
</reference>
<keyword evidence="3" id="KW-1185">Reference proteome</keyword>
<dbReference type="AlphaFoldDB" id="W9R0S3"/>
<proteinExistence type="predicted"/>
<dbReference type="PANTHER" id="PTHR33625">
    <property type="entry name" value="OS08G0179900 PROTEIN"/>
    <property type="match status" value="1"/>
</dbReference>
<dbReference type="PANTHER" id="PTHR33625:SF4">
    <property type="entry name" value="OS08G0179900 PROTEIN"/>
    <property type="match status" value="1"/>
</dbReference>
<dbReference type="eggNOG" id="ENOG502RZDK">
    <property type="taxonomic scope" value="Eukaryota"/>
</dbReference>
<protein>
    <submittedName>
        <fullName evidence="2">Uncharacterized protein</fullName>
    </submittedName>
</protein>
<evidence type="ECO:0000313" key="2">
    <source>
        <dbReference type="EMBL" id="EXB50907.1"/>
    </source>
</evidence>
<name>W9R0S3_9ROSA</name>